<dbReference type="PANTHER" id="PTHR32039">
    <property type="entry name" value="MAGNESIUM-CHELATASE SUBUNIT CHLI"/>
    <property type="match status" value="1"/>
</dbReference>
<dbReference type="InterPro" id="IPR020568">
    <property type="entry name" value="Ribosomal_Su5_D2-typ_SF"/>
</dbReference>
<name>A0A1W1ZUF8_9BACT</name>
<dbReference type="Pfam" id="PF13541">
    <property type="entry name" value="ChlI"/>
    <property type="match status" value="1"/>
</dbReference>
<sequence length="512" mass="55635">MLARINCSVVSGVDACFVEVEVDISYGLPAFNIVGLPEVAVRESRERVKAAVKNSGYTFPPDRITVNLAPADIRKEGTGFDLPVAMGILAASKVISADLCSRYSMVGELSLDGRVKPVPGVVAAALSAREKGLQGILVPMENGKEASVVQGVEVLPVSSLSRAVNFFSGFENIAPLACDLNTVIGELHGKEDVDFCHVMGQNNVKRALEIAATGGHNLLMTGPPGSGKSMMAKSLPSILPELTYEEAMETTRIYSAAGLLRENMPFITTRPFRSPHHTISAAGLVGGGLRPQPGEVTLAHNGLLFLDELPEFRRNVLEVLRQPMEDGRVTISRAGNRLNYPAGFMLIAAMNPCPCGYFGDSRRECSCTHAQIQRYRSRISGPLLDRIDLHIDVPAVSYRELSDKEVPESSEVIRDRVKAARKIQLDRFSGENIFNNAAMGPRQIKSCCVLDSRASQLLETAITHLGFSARAYNRILKIARTIADLGASDEICEQHVAEAIQYRTLDRKNGYV</sequence>
<dbReference type="InterPro" id="IPR027417">
    <property type="entry name" value="P-loop_NTPase"/>
</dbReference>
<proteinExistence type="inferred from homology"/>
<dbReference type="SUPFAM" id="SSF52540">
    <property type="entry name" value="P-loop containing nucleoside triphosphate hydrolases"/>
    <property type="match status" value="1"/>
</dbReference>
<dbReference type="GO" id="GO:0005524">
    <property type="term" value="F:ATP binding"/>
    <property type="evidence" value="ECO:0007669"/>
    <property type="project" value="UniProtKB-KW"/>
</dbReference>
<dbReference type="InterPro" id="IPR014721">
    <property type="entry name" value="Ribsml_uS5_D2-typ_fold_subgr"/>
</dbReference>
<evidence type="ECO:0000313" key="5">
    <source>
        <dbReference type="EMBL" id="SMC51718.1"/>
    </source>
</evidence>
<keyword evidence="2" id="KW-0547">Nucleotide-binding</keyword>
<keyword evidence="3" id="KW-0067">ATP-binding</keyword>
<accession>A0A1W1ZUF8</accession>
<dbReference type="AlphaFoldDB" id="A0A1W1ZUF8"/>
<comment type="similarity">
    <text evidence="1">Belongs to the Mg-chelatase subunits D/I family. ComM subfamily.</text>
</comment>
<dbReference type="Proteomes" id="UP000192418">
    <property type="component" value="Unassembled WGS sequence"/>
</dbReference>
<dbReference type="PANTHER" id="PTHR32039:SF7">
    <property type="entry name" value="COMPETENCE PROTEIN COMM"/>
    <property type="match status" value="1"/>
</dbReference>
<dbReference type="InterPro" id="IPR001208">
    <property type="entry name" value="MCM_dom"/>
</dbReference>
<feature type="domain" description="AAA+ ATPase" evidence="4">
    <location>
        <begin position="214"/>
        <end position="397"/>
    </location>
</feature>
<keyword evidence="6" id="KW-1185">Reference proteome</keyword>
<protein>
    <submittedName>
        <fullName evidence="5">Magnesium chelatase family protein</fullName>
    </submittedName>
</protein>
<organism evidence="5 6">
    <name type="scientific">Desulfocicer vacuolatum DSM 3385</name>
    <dbReference type="NCBI Taxonomy" id="1121400"/>
    <lineage>
        <taxon>Bacteria</taxon>
        <taxon>Pseudomonadati</taxon>
        <taxon>Thermodesulfobacteriota</taxon>
        <taxon>Desulfobacteria</taxon>
        <taxon>Desulfobacterales</taxon>
        <taxon>Desulfobacteraceae</taxon>
        <taxon>Desulfocicer</taxon>
    </lineage>
</organism>
<evidence type="ECO:0000256" key="1">
    <source>
        <dbReference type="ARBA" id="ARBA00006354"/>
    </source>
</evidence>
<dbReference type="InterPro" id="IPR025158">
    <property type="entry name" value="Mg_chelat-rel_C"/>
</dbReference>
<dbReference type="GO" id="GO:0003677">
    <property type="term" value="F:DNA binding"/>
    <property type="evidence" value="ECO:0007669"/>
    <property type="project" value="InterPro"/>
</dbReference>
<dbReference type="InterPro" id="IPR003593">
    <property type="entry name" value="AAA+_ATPase"/>
</dbReference>
<dbReference type="SMART" id="SM00382">
    <property type="entry name" value="AAA"/>
    <property type="match status" value="1"/>
</dbReference>
<dbReference type="Pfam" id="PF13335">
    <property type="entry name" value="Mg_chelatase_C"/>
    <property type="match status" value="1"/>
</dbReference>
<dbReference type="STRING" id="1121400.SAMN02746065_103175"/>
<dbReference type="RefSeq" id="WP_084067142.1">
    <property type="nucleotide sequence ID" value="NZ_FWXY01000003.1"/>
</dbReference>
<evidence type="ECO:0000313" key="6">
    <source>
        <dbReference type="Proteomes" id="UP000192418"/>
    </source>
</evidence>
<dbReference type="Pfam" id="PF01078">
    <property type="entry name" value="Mg_chelatase"/>
    <property type="match status" value="1"/>
</dbReference>
<dbReference type="PRINTS" id="PR01657">
    <property type="entry name" value="MCMFAMILY"/>
</dbReference>
<dbReference type="InterPro" id="IPR045006">
    <property type="entry name" value="CHLI-like"/>
</dbReference>
<evidence type="ECO:0000259" key="4">
    <source>
        <dbReference type="SMART" id="SM00382"/>
    </source>
</evidence>
<dbReference type="Gene3D" id="3.30.230.10">
    <property type="match status" value="1"/>
</dbReference>
<dbReference type="OrthoDB" id="9813147at2"/>
<dbReference type="NCBIfam" id="TIGR00368">
    <property type="entry name" value="YifB family Mg chelatase-like AAA ATPase"/>
    <property type="match status" value="1"/>
</dbReference>
<dbReference type="InterPro" id="IPR004482">
    <property type="entry name" value="Mg_chelat-rel"/>
</dbReference>
<dbReference type="InterPro" id="IPR000523">
    <property type="entry name" value="Mg_chelatse_chII-like_cat_dom"/>
</dbReference>
<dbReference type="EMBL" id="FWXY01000003">
    <property type="protein sequence ID" value="SMC51718.1"/>
    <property type="molecule type" value="Genomic_DNA"/>
</dbReference>
<dbReference type="SUPFAM" id="SSF54211">
    <property type="entry name" value="Ribosomal protein S5 domain 2-like"/>
    <property type="match status" value="1"/>
</dbReference>
<gene>
    <name evidence="5" type="ORF">SAMN02746065_103175</name>
</gene>
<evidence type="ECO:0000256" key="3">
    <source>
        <dbReference type="ARBA" id="ARBA00022840"/>
    </source>
</evidence>
<dbReference type="Gene3D" id="3.40.50.300">
    <property type="entry name" value="P-loop containing nucleotide triphosphate hydrolases"/>
    <property type="match status" value="1"/>
</dbReference>
<evidence type="ECO:0000256" key="2">
    <source>
        <dbReference type="ARBA" id="ARBA00022741"/>
    </source>
</evidence>
<reference evidence="5 6" key="1">
    <citation type="submission" date="2017-04" db="EMBL/GenBank/DDBJ databases">
        <authorList>
            <person name="Afonso C.L."/>
            <person name="Miller P.J."/>
            <person name="Scott M.A."/>
            <person name="Spackman E."/>
            <person name="Goraichik I."/>
            <person name="Dimitrov K.M."/>
            <person name="Suarez D.L."/>
            <person name="Swayne D.E."/>
        </authorList>
    </citation>
    <scope>NUCLEOTIDE SEQUENCE [LARGE SCALE GENOMIC DNA]</scope>
    <source>
        <strain evidence="5 6">DSM 3385</strain>
    </source>
</reference>